<dbReference type="InterPro" id="IPR032249">
    <property type="entry name" value="DUF4824"/>
</dbReference>
<accession>A0A127PEV1</accession>
<sequence>MNEYQQYSANGPGWLDKTKLASLGFNVSMPIDTDRGRTAYQKQLSKPVFLAMEFDGPAYRQSIELAKQEDADSSKKKAVDDKKKDQPTALSQELNLTSRLFIIDASLDRETLRAKYPDTRHYGIVRGQIQPRVVYNKEKQPLMAGYVKDVSAQNINVPFEFRSVFEPMQKMNQTYGYADNDKRPSFEATVAFGRRLEPWIVAASTK</sequence>
<evidence type="ECO:0000313" key="3">
    <source>
        <dbReference type="Proteomes" id="UP000072421"/>
    </source>
</evidence>
<evidence type="ECO:0000256" key="1">
    <source>
        <dbReference type="SAM" id="MobiDB-lite"/>
    </source>
</evidence>
<feature type="region of interest" description="Disordered" evidence="1">
    <location>
        <begin position="66"/>
        <end position="90"/>
    </location>
</feature>
<feature type="compositionally biased region" description="Basic and acidic residues" evidence="1">
    <location>
        <begin position="66"/>
        <end position="86"/>
    </location>
</feature>
<dbReference type="EMBL" id="CP013232">
    <property type="protein sequence ID" value="AMO96144.1"/>
    <property type="molecule type" value="Genomic_DNA"/>
</dbReference>
<organism evidence="2">
    <name type="scientific">Collimonas fungivorans</name>
    <dbReference type="NCBI Taxonomy" id="158899"/>
    <lineage>
        <taxon>Bacteria</taxon>
        <taxon>Pseudomonadati</taxon>
        <taxon>Pseudomonadota</taxon>
        <taxon>Betaproteobacteria</taxon>
        <taxon>Burkholderiales</taxon>
        <taxon>Oxalobacteraceae</taxon>
        <taxon>Collimonas</taxon>
    </lineage>
</organism>
<dbReference type="Proteomes" id="UP000072421">
    <property type="component" value="Chromosome"/>
</dbReference>
<reference evidence="2 3" key="1">
    <citation type="submission" date="2015-11" db="EMBL/GenBank/DDBJ databases">
        <title>Exploring the genomic traits of fungus-feeding bacterial genus Collimonas.</title>
        <authorList>
            <person name="Song C."/>
            <person name="Schmidt R."/>
            <person name="de Jager V."/>
            <person name="Krzyzanowska D."/>
            <person name="Jongedijk E."/>
            <person name="Cankar K."/>
            <person name="Beekwilder J."/>
            <person name="van Veen A."/>
            <person name="de Boer W."/>
            <person name="van Veen J.A."/>
            <person name="Garbeva P."/>
        </authorList>
    </citation>
    <scope>NUCLEOTIDE SEQUENCE [LARGE SCALE GENOMIC DNA]</scope>
    <source>
        <strain evidence="2 3">Ter6</strain>
    </source>
</reference>
<dbReference type="Pfam" id="PF16106">
    <property type="entry name" value="DUF4824"/>
    <property type="match status" value="1"/>
</dbReference>
<protein>
    <submittedName>
        <fullName evidence="2">Uncharacterized protein</fullName>
    </submittedName>
</protein>
<dbReference type="AlphaFoldDB" id="A0A127PEV1"/>
<dbReference type="PATRIC" id="fig|158899.10.peg.3489"/>
<evidence type="ECO:0000313" key="2">
    <source>
        <dbReference type="EMBL" id="AMO96144.1"/>
    </source>
</evidence>
<name>A0A127PEV1_9BURK</name>
<gene>
    <name evidence="2" type="ORF">CFter6_3511</name>
</gene>
<proteinExistence type="predicted"/>